<sequence>MPAQPFPATTANPLRSAHRYQPLAFAVALGVATLSGQVSATTDIKLIQEVVTSGTNAATIQVLDESQLELKNSESATAGAVQSVQESRGENTLALTVSDSTLASDATTSDKTSAKNKVYLTQIGGSYLVLAINGASNTATIVNLAGNGSGDGSNSDTSTVDIVGSNNTLSLSAEQAGVIATLLDIDVGAAAKIANDNELTVNYSDFAKLVVNLESSDFQIVTVDQLSSNSGVSATASEVLLNEANITATNNGAVNALIDINQTGAGNFATVRSDGEQNDLTVNQTNNHAGNTIATTLDVTGYQNTATTTQSAVGDQSSSLTSTLTITADSNSVGITQTAIAMDAAAAIQNSTAGLSVSGGNNEVTLAQYLAGNTGQANNTLQGINKAGPATISGSANKVTIEQTAGNIASGEAGSNTVSLELAGLGNNSSVTPPAGSGMTNSGISIEQNIAVNGALSAGQNDATVDFNNNDGGLSIYQNIQGGSSETTNTATITVNAADGTNTASGNFIDLTQNNHSQSVVDATITINGDNNGIKVYQDLTAEGSHSNALSISLTDSGAYLDVSTSGAGDNNLTIQGTDNTINLNAAGLSVANANSTVNIFGNTNTLAASDFANLLINIGSSGNSTTGNTITTTGSANISLADSSINNVISFTNGYALAAPLNEYNRNIAINGSTNTVLASDGNSGGGVSRDTLFTATINGDGNTVANSAAASPRTALLLDNLNSATLTVTGNNNTIDNGAAGAELYNLNGLSVDLAGNNNVVKLHSTGDKTSAKMNGLVVHINGGSNNVDVELRSSVVNNARFELFGERNSVVANIDGVSGADLNNYIHGSDNTVTFNLAASYNGDSTVYIEGDTNTMTFGMAGNALNYRLVGSNFGGEIITSGSGYYQALTALGTGKIVMGSSQGTVTMTANCTGSCDEYNGTSGYAGLSDVNTGLGL</sequence>
<dbReference type="Proteomes" id="UP000298133">
    <property type="component" value="Unassembled WGS sequence"/>
</dbReference>
<keyword evidence="2" id="KW-1185">Reference proteome</keyword>
<name>A0A4Y8ULZ9_9GAMM</name>
<reference evidence="1 2" key="1">
    <citation type="submission" date="2019-03" db="EMBL/GenBank/DDBJ databases">
        <title>Draft genome of Gammaproteobacteria bacterium LSUCC0057, a member of the SAR92 clade.</title>
        <authorList>
            <person name="Lanclos V.C."/>
            <person name="Doiron C."/>
            <person name="Henson M.W."/>
            <person name="Thrash J.C."/>
        </authorList>
    </citation>
    <scope>NUCLEOTIDE SEQUENCE [LARGE SCALE GENOMIC DNA]</scope>
    <source>
        <strain evidence="1 2">LSUCC0057</strain>
    </source>
</reference>
<protein>
    <submittedName>
        <fullName evidence="1">Uncharacterized protein</fullName>
    </submittedName>
</protein>
<organism evidence="1 2">
    <name type="scientific">Gammaproteobacteria bacterium LSUCC0057</name>
    <dbReference type="NCBI Taxonomy" id="2559237"/>
    <lineage>
        <taxon>Bacteria</taxon>
        <taxon>Pseudomonadati</taxon>
        <taxon>Pseudomonadota</taxon>
        <taxon>Gammaproteobacteria</taxon>
        <taxon>Cellvibrionales</taxon>
        <taxon>Porticoccaceae</taxon>
        <taxon>SAR92 clade</taxon>
    </lineage>
</organism>
<proteinExistence type="predicted"/>
<gene>
    <name evidence="1" type="ORF">E3W66_05085</name>
</gene>
<dbReference type="EMBL" id="SPIA01000001">
    <property type="protein sequence ID" value="TFH69291.1"/>
    <property type="molecule type" value="Genomic_DNA"/>
</dbReference>
<comment type="caution">
    <text evidence="1">The sequence shown here is derived from an EMBL/GenBank/DDBJ whole genome shotgun (WGS) entry which is preliminary data.</text>
</comment>
<accession>A0A4Y8ULZ9</accession>
<dbReference type="AlphaFoldDB" id="A0A4Y8ULZ9"/>
<evidence type="ECO:0000313" key="2">
    <source>
        <dbReference type="Proteomes" id="UP000298133"/>
    </source>
</evidence>
<evidence type="ECO:0000313" key="1">
    <source>
        <dbReference type="EMBL" id="TFH69291.1"/>
    </source>
</evidence>
<dbReference type="OrthoDB" id="6816318at2"/>